<name>A0A1G8K824_9NOCA</name>
<proteinExistence type="predicted"/>
<dbReference type="AlphaFoldDB" id="A0A1G8K824"/>
<dbReference type="OrthoDB" id="5184241at2"/>
<evidence type="ECO:0000313" key="3">
    <source>
        <dbReference type="Proteomes" id="UP000183263"/>
    </source>
</evidence>
<dbReference type="Proteomes" id="UP000183263">
    <property type="component" value="Unassembled WGS sequence"/>
</dbReference>
<accession>A0A1G8K824</accession>
<organism evidence="2 3">
    <name type="scientific">Rhodococcus triatomae</name>
    <dbReference type="NCBI Taxonomy" id="300028"/>
    <lineage>
        <taxon>Bacteria</taxon>
        <taxon>Bacillati</taxon>
        <taxon>Actinomycetota</taxon>
        <taxon>Actinomycetes</taxon>
        <taxon>Mycobacteriales</taxon>
        <taxon>Nocardiaceae</taxon>
        <taxon>Rhodococcus</taxon>
    </lineage>
</organism>
<dbReference type="CDD" id="cd00093">
    <property type="entry name" value="HTH_XRE"/>
    <property type="match status" value="1"/>
</dbReference>
<dbReference type="PROSITE" id="PS50943">
    <property type="entry name" value="HTH_CROC1"/>
    <property type="match status" value="1"/>
</dbReference>
<gene>
    <name evidence="2" type="ORF">SAMN05444695_10751</name>
</gene>
<reference evidence="2 3" key="1">
    <citation type="submission" date="2016-10" db="EMBL/GenBank/DDBJ databases">
        <authorList>
            <person name="de Groot N.N."/>
        </authorList>
    </citation>
    <scope>NUCLEOTIDE SEQUENCE [LARGE SCALE GENOMIC DNA]</scope>
    <source>
        <strain evidence="2 3">DSM 44892</strain>
    </source>
</reference>
<evidence type="ECO:0000259" key="1">
    <source>
        <dbReference type="PROSITE" id="PS50943"/>
    </source>
</evidence>
<protein>
    <recommendedName>
        <fullName evidence="1">HTH cro/C1-type domain-containing protein</fullName>
    </recommendedName>
</protein>
<evidence type="ECO:0000313" key="2">
    <source>
        <dbReference type="EMBL" id="SDI39574.1"/>
    </source>
</evidence>
<dbReference type="InterPro" id="IPR013324">
    <property type="entry name" value="RNA_pol_sigma_r3/r4-like"/>
</dbReference>
<dbReference type="RefSeq" id="WP_072738231.1">
    <property type="nucleotide sequence ID" value="NZ_CP048813.1"/>
</dbReference>
<dbReference type="EMBL" id="FNDN01000007">
    <property type="protein sequence ID" value="SDI39574.1"/>
    <property type="molecule type" value="Genomic_DNA"/>
</dbReference>
<dbReference type="InterPro" id="IPR001387">
    <property type="entry name" value="Cro/C1-type_HTH"/>
</dbReference>
<keyword evidence="3" id="KW-1185">Reference proteome</keyword>
<feature type="domain" description="HTH cro/C1-type" evidence="1">
    <location>
        <begin position="146"/>
        <end position="167"/>
    </location>
</feature>
<sequence>MFVMTVDQRGSRRDVDRVAPLLDDLRDLPALRPPQRTAGDEVQLVTDDAGLALSVALDLIDRQHWSIGIGAGDVEHPLPEETRAGRGRAFEAARRAVDRAKNAPGRIAFSGPDSDSAEDADAALALLSVVVAGRTPEGREAVSHLRRGLTQTETAELLGISKQAVSQRLSVAHWQVEKVGRRLAERLLAEADT</sequence>
<dbReference type="SUPFAM" id="SSF88659">
    <property type="entry name" value="Sigma3 and sigma4 domains of RNA polymerase sigma factors"/>
    <property type="match status" value="1"/>
</dbReference>